<gene>
    <name evidence="4" type="ORF">EIN_315150</name>
</gene>
<accession>A0A0A1U593</accession>
<dbReference type="KEGG" id="eiv:EIN_315150"/>
<evidence type="ECO:0000313" key="5">
    <source>
        <dbReference type="Proteomes" id="UP000014680"/>
    </source>
</evidence>
<evidence type="ECO:0000256" key="1">
    <source>
        <dbReference type="PROSITE-ProRule" id="PRU00076"/>
    </source>
</evidence>
<dbReference type="GeneID" id="14886029"/>
<reference evidence="4 5" key="1">
    <citation type="submission" date="2012-10" db="EMBL/GenBank/DDBJ databases">
        <authorList>
            <person name="Zafar N."/>
            <person name="Inman J."/>
            <person name="Hall N."/>
            <person name="Lorenzi H."/>
            <person name="Caler E."/>
        </authorList>
    </citation>
    <scope>NUCLEOTIDE SEQUENCE [LARGE SCALE GENOMIC DNA]</scope>
    <source>
        <strain evidence="4 5">IP1</strain>
    </source>
</reference>
<dbReference type="VEuPathDB" id="AmoebaDB:EIN_315150"/>
<proteinExistence type="predicted"/>
<dbReference type="PROSITE" id="PS00022">
    <property type="entry name" value="EGF_1"/>
    <property type="match status" value="1"/>
</dbReference>
<comment type="caution">
    <text evidence="1">Lacks conserved residue(s) required for the propagation of feature annotation.</text>
</comment>
<keyword evidence="2" id="KW-0732">Signal</keyword>
<dbReference type="PROSITE" id="PS50026">
    <property type="entry name" value="EGF_3"/>
    <property type="match status" value="1"/>
</dbReference>
<keyword evidence="4" id="KW-0808">Transferase</keyword>
<dbReference type="OrthoDB" id="19903at2759"/>
<dbReference type="AlphaFoldDB" id="A0A0A1U593"/>
<feature type="chain" id="PRO_5001980194" evidence="2">
    <location>
        <begin position="17"/>
        <end position="471"/>
    </location>
</feature>
<feature type="signal peptide" evidence="2">
    <location>
        <begin position="1"/>
        <end position="16"/>
    </location>
</feature>
<keyword evidence="1" id="KW-0245">EGF-like domain</keyword>
<feature type="non-terminal residue" evidence="4">
    <location>
        <position position="1"/>
    </location>
</feature>
<evidence type="ECO:0000256" key="2">
    <source>
        <dbReference type="SAM" id="SignalP"/>
    </source>
</evidence>
<organism evidence="4 5">
    <name type="scientific">Entamoeba invadens IP1</name>
    <dbReference type="NCBI Taxonomy" id="370355"/>
    <lineage>
        <taxon>Eukaryota</taxon>
        <taxon>Amoebozoa</taxon>
        <taxon>Evosea</taxon>
        <taxon>Archamoebae</taxon>
        <taxon>Mastigamoebida</taxon>
        <taxon>Entamoebidae</taxon>
        <taxon>Entamoeba</taxon>
    </lineage>
</organism>
<protein>
    <submittedName>
        <fullName evidence="4">Protein tyrosine kinase domain containing protein</fullName>
    </submittedName>
</protein>
<keyword evidence="4" id="KW-0418">Kinase</keyword>
<feature type="disulfide bond" evidence="1">
    <location>
        <begin position="393"/>
        <end position="402"/>
    </location>
</feature>
<dbReference type="EMBL" id="KB206890">
    <property type="protein sequence ID" value="ELP86926.1"/>
    <property type="molecule type" value="Genomic_DNA"/>
</dbReference>
<keyword evidence="5" id="KW-1185">Reference proteome</keyword>
<feature type="domain" description="EGF-like" evidence="3">
    <location>
        <begin position="364"/>
        <end position="403"/>
    </location>
</feature>
<keyword evidence="1" id="KW-1015">Disulfide bond</keyword>
<dbReference type="GO" id="GO:0016301">
    <property type="term" value="F:kinase activity"/>
    <property type="evidence" value="ECO:0007669"/>
    <property type="project" value="UniProtKB-KW"/>
</dbReference>
<evidence type="ECO:0000259" key="3">
    <source>
        <dbReference type="PROSITE" id="PS50026"/>
    </source>
</evidence>
<dbReference type="InterPro" id="IPR000742">
    <property type="entry name" value="EGF"/>
</dbReference>
<dbReference type="Proteomes" id="UP000014680">
    <property type="component" value="Unassembled WGS sequence"/>
</dbReference>
<evidence type="ECO:0000313" key="4">
    <source>
        <dbReference type="EMBL" id="ELP86926.1"/>
    </source>
</evidence>
<feature type="non-terminal residue" evidence="4">
    <location>
        <position position="471"/>
    </location>
</feature>
<name>A0A0A1U593_ENTIV</name>
<dbReference type="RefSeq" id="XP_004253697.1">
    <property type="nucleotide sequence ID" value="XM_004253649.1"/>
</dbReference>
<sequence length="471" mass="53139">MFACLLLLIVPSQSVATECSKGCSSGCISDYTCKRSCSDNYDQDNSCLHCSMIDTVNTSKPVFINNDNDCIKSTNRVQKTSWLPEEDNIQELFFKEKVEFNLNQNSDVDYSFCYNKQKYRIGKWFKYDMDNLTTDVVKLSVYKTSSCENNLIIDITNSPRSSPKATCISYTSMNYTYNGREIKVPKVRPPKIENGEKFYYYVFVSVSQICDVKIEVEVGSNIGKDAKPFIEIDQEIVNKLHENLGTALEISFPFEAEGYFAYPVCFQTRMYKCILFTLEYDGNYSLLIDGTKSNRINLLQEYKSTENEDGSQNNECVYLWTGQRYGVLAESQNLGVMLKIGGSPNKRHFAMISTDQTASVELRISVICPDHCGENDTNGARGTCVVSEKKCVCNPGYGGDDCHKLCYYNKVWQTDNTNLCYFGAPGCDQYCHCTEGRALKNHFCITNECLSGKTAPSDECIAGTEALRNCV</sequence>